<dbReference type="GO" id="GO:0030246">
    <property type="term" value="F:carbohydrate binding"/>
    <property type="evidence" value="ECO:0007669"/>
    <property type="project" value="UniProtKB-KW"/>
</dbReference>
<feature type="transmembrane region" description="Helical" evidence="8">
    <location>
        <begin position="39"/>
        <end position="63"/>
    </location>
</feature>
<dbReference type="PANTHER" id="PTHR45710">
    <property type="entry name" value="C-TYPE LECTIN DOMAIN-CONTAINING PROTEIN 180"/>
    <property type="match status" value="1"/>
</dbReference>
<evidence type="ECO:0000256" key="4">
    <source>
        <dbReference type="ARBA" id="ARBA00022968"/>
    </source>
</evidence>
<dbReference type="RefSeq" id="XP_004869592.1">
    <property type="nucleotide sequence ID" value="XM_004869535.2"/>
</dbReference>
<keyword evidence="2 8" id="KW-0812">Transmembrane</keyword>
<evidence type="ECO:0000256" key="8">
    <source>
        <dbReference type="SAM" id="Phobius"/>
    </source>
</evidence>
<reference evidence="14" key="3">
    <citation type="submission" date="2025-04" db="UniProtKB">
        <authorList>
            <consortium name="RefSeq"/>
        </authorList>
    </citation>
    <scope>IDENTIFICATION</scope>
</reference>
<evidence type="ECO:0000256" key="7">
    <source>
        <dbReference type="SAM" id="MobiDB-lite"/>
    </source>
</evidence>
<dbReference type="EMBL" id="GEBF01007506">
    <property type="protein sequence ID" value="JAN96126.1"/>
    <property type="molecule type" value="Transcribed_RNA"/>
</dbReference>
<dbReference type="Pfam" id="PF00059">
    <property type="entry name" value="Lectin_C"/>
    <property type="match status" value="1"/>
</dbReference>
<keyword evidence="13" id="KW-1185">Reference proteome</keyword>
<dbReference type="SMART" id="SM00034">
    <property type="entry name" value="CLECT"/>
    <property type="match status" value="1"/>
</dbReference>
<evidence type="ECO:0000256" key="5">
    <source>
        <dbReference type="ARBA" id="ARBA00022989"/>
    </source>
</evidence>
<comment type="subcellular location">
    <subcellularLocation>
        <location evidence="1">Cell membrane</location>
        <topology evidence="1">Single-pass type II membrane protein</topology>
    </subcellularLocation>
</comment>
<evidence type="ECO:0000256" key="2">
    <source>
        <dbReference type="ARBA" id="ARBA00022692"/>
    </source>
</evidence>
<dbReference type="InterPro" id="IPR033992">
    <property type="entry name" value="NKR-like_CTLD"/>
</dbReference>
<dbReference type="STRING" id="10181.G5BPL6"/>
<dbReference type="PANTHER" id="PTHR45710:SF31">
    <property type="entry name" value="EARLY ACTIVATION ANTIGEN CD69"/>
    <property type="match status" value="1"/>
</dbReference>
<evidence type="ECO:0000313" key="14">
    <source>
        <dbReference type="RefSeq" id="XP_004869592.1"/>
    </source>
</evidence>
<dbReference type="Gene3D" id="3.10.100.10">
    <property type="entry name" value="Mannose-Binding Protein A, subunit A"/>
    <property type="match status" value="1"/>
</dbReference>
<accession>G5BPL6</accession>
<dbReference type="CTD" id="969"/>
<evidence type="ECO:0000256" key="3">
    <source>
        <dbReference type="ARBA" id="ARBA00022734"/>
    </source>
</evidence>
<protein>
    <submittedName>
        <fullName evidence="10 14">Early activation antigen CD69</fullName>
    </submittedName>
</protein>
<dbReference type="InterPro" id="IPR050828">
    <property type="entry name" value="C-type_lectin/matrix_domain"/>
</dbReference>
<dbReference type="eggNOG" id="KOG4297">
    <property type="taxonomic scope" value="Eukaryota"/>
</dbReference>
<dbReference type="Proteomes" id="UP000006813">
    <property type="component" value="Unassembled WGS sequence"/>
</dbReference>
<dbReference type="OrthoDB" id="10059571at2759"/>
<dbReference type="Proteomes" id="UP000694906">
    <property type="component" value="Unplaced"/>
</dbReference>
<gene>
    <name evidence="14" type="primary">Cd69</name>
    <name evidence="11" type="synonym">CD69</name>
    <name evidence="10" type="ORF">GW7_17296</name>
</gene>
<dbReference type="AlphaFoldDB" id="G5BPL6"/>
<feature type="region of interest" description="Disordered" evidence="7">
    <location>
        <begin position="1"/>
        <end position="25"/>
    </location>
</feature>
<evidence type="ECO:0000313" key="12">
    <source>
        <dbReference type="Proteomes" id="UP000006813"/>
    </source>
</evidence>
<dbReference type="GeneID" id="101721358"/>
<evidence type="ECO:0000256" key="1">
    <source>
        <dbReference type="ARBA" id="ARBA00004401"/>
    </source>
</evidence>
<keyword evidence="4" id="KW-0735">Signal-anchor</keyword>
<keyword evidence="3" id="KW-0430">Lectin</keyword>
<organism evidence="10 12">
    <name type="scientific">Heterocephalus glaber</name>
    <name type="common">Naked mole rat</name>
    <dbReference type="NCBI Taxonomy" id="10181"/>
    <lineage>
        <taxon>Eukaryota</taxon>
        <taxon>Metazoa</taxon>
        <taxon>Chordata</taxon>
        <taxon>Craniata</taxon>
        <taxon>Vertebrata</taxon>
        <taxon>Euteleostomi</taxon>
        <taxon>Mammalia</taxon>
        <taxon>Eutheria</taxon>
        <taxon>Euarchontoglires</taxon>
        <taxon>Glires</taxon>
        <taxon>Rodentia</taxon>
        <taxon>Hystricomorpha</taxon>
        <taxon>Bathyergidae</taxon>
        <taxon>Heterocephalus</taxon>
    </lineage>
</organism>
<reference evidence="10 12" key="1">
    <citation type="journal article" date="2011" name="Nature">
        <title>Genome sequencing reveals insights into physiology and longevity of the naked mole rat.</title>
        <authorList>
            <person name="Kim E.B."/>
            <person name="Fang X."/>
            <person name="Fushan A.A."/>
            <person name="Huang Z."/>
            <person name="Lobanov A.V."/>
            <person name="Han L."/>
            <person name="Marino S.M."/>
            <person name="Sun X."/>
            <person name="Turanov A.A."/>
            <person name="Yang P."/>
            <person name="Yim S.H."/>
            <person name="Zhao X."/>
            <person name="Kasaikina M.V."/>
            <person name="Stoletzki N."/>
            <person name="Peng C."/>
            <person name="Polak P."/>
            <person name="Xiong Z."/>
            <person name="Kiezun A."/>
            <person name="Zhu Y."/>
            <person name="Chen Y."/>
            <person name="Kryukov G.V."/>
            <person name="Zhang Q."/>
            <person name="Peshkin L."/>
            <person name="Yang L."/>
            <person name="Bronson R.T."/>
            <person name="Buffenstein R."/>
            <person name="Wang B."/>
            <person name="Han C."/>
            <person name="Li Q."/>
            <person name="Chen L."/>
            <person name="Zhao W."/>
            <person name="Sunyaev S.R."/>
            <person name="Park T.J."/>
            <person name="Zhang G."/>
            <person name="Wang J."/>
            <person name="Gladyshev V.N."/>
        </authorList>
    </citation>
    <scope>NUCLEOTIDE SEQUENCE [LARGE SCALE GENOMIC DNA]</scope>
</reference>
<dbReference type="GO" id="GO:0009897">
    <property type="term" value="C:external side of plasma membrane"/>
    <property type="evidence" value="ECO:0007669"/>
    <property type="project" value="Ensembl"/>
</dbReference>
<dbReference type="KEGG" id="hgl:101721358"/>
<feature type="compositionally biased region" description="Polar residues" evidence="7">
    <location>
        <begin position="1"/>
        <end position="14"/>
    </location>
</feature>
<dbReference type="InterPro" id="IPR016187">
    <property type="entry name" value="CTDL_fold"/>
</dbReference>
<dbReference type="InterPro" id="IPR016186">
    <property type="entry name" value="C-type_lectin-like/link_sf"/>
</dbReference>
<evidence type="ECO:0000259" key="9">
    <source>
        <dbReference type="PROSITE" id="PS50041"/>
    </source>
</evidence>
<evidence type="ECO:0000313" key="13">
    <source>
        <dbReference type="Proteomes" id="UP000694906"/>
    </source>
</evidence>
<reference evidence="11" key="2">
    <citation type="submission" date="2015-10" db="EMBL/GenBank/DDBJ databases">
        <title>FRAMA: From RNA-seq data to annotated mRNA assemblies.</title>
        <authorList>
            <person name="Bens M."/>
            <person name="Sahm A."/>
            <person name="Jahn N."/>
            <person name="Morhart M."/>
            <person name="Holtze S."/>
            <person name="Hildebrandt T.B."/>
            <person name="Platzer M."/>
            <person name="Szafranski K."/>
        </authorList>
    </citation>
    <scope>NUCLEOTIDE SEQUENCE</scope>
    <source>
        <tissue evidence="11">Skin</tissue>
    </source>
</reference>
<keyword evidence="6 8" id="KW-0472">Membrane</keyword>
<keyword evidence="5 8" id="KW-1133">Transmembrane helix</keyword>
<dbReference type="EMBL" id="JH171302">
    <property type="protein sequence ID" value="EHB11227.1"/>
    <property type="molecule type" value="Genomic_DNA"/>
</dbReference>
<dbReference type="InterPro" id="IPR001304">
    <property type="entry name" value="C-type_lectin-like"/>
</dbReference>
<evidence type="ECO:0000256" key="6">
    <source>
        <dbReference type="ARBA" id="ARBA00023136"/>
    </source>
</evidence>
<evidence type="ECO:0000313" key="10">
    <source>
        <dbReference type="EMBL" id="EHB11227.1"/>
    </source>
</evidence>
<dbReference type="Bgee" id="ENSHGLG00000000741">
    <property type="expression patterns" value="Expressed in zone of skin and 1 other cell type or tissue"/>
</dbReference>
<feature type="domain" description="C-type lectin" evidence="9">
    <location>
        <begin position="92"/>
        <end position="195"/>
    </location>
</feature>
<dbReference type="SUPFAM" id="SSF56436">
    <property type="entry name" value="C-type lectin-like"/>
    <property type="match status" value="1"/>
</dbReference>
<evidence type="ECO:0000313" key="11">
    <source>
        <dbReference type="EMBL" id="JAN96126.1"/>
    </source>
</evidence>
<dbReference type="PROSITE" id="PS50041">
    <property type="entry name" value="C_TYPE_LECTIN_2"/>
    <property type="match status" value="1"/>
</dbReference>
<proteinExistence type="predicted"/>
<dbReference type="GO" id="GO:0071466">
    <property type="term" value="P:cellular response to xenobiotic stimulus"/>
    <property type="evidence" value="ECO:0007669"/>
    <property type="project" value="Ensembl"/>
</dbReference>
<name>G5BPL6_HETGA</name>
<sequence length="199" mass="21993">MNSEECPTTETSSLHQEKGKKNNSTSLHFETQHEGSLQVPIPCAVLIVVFNTVLVIALIALVVGKYNCPSWYELSLPSNSHVSPCPDAWVLYRRKCYFFSTTAKSWTSAESSCSEDGATLAVIDSEKDLIFLKRYAGSAEHWIGLKNGTGQIWKWSNGKEFNHWFNLTGFESCASLSSTEVGSAECGQGLPWICSRASR</sequence>
<dbReference type="CDD" id="cd03593">
    <property type="entry name" value="CLECT_NK_receptors_like"/>
    <property type="match status" value="1"/>
</dbReference>